<organism evidence="2 3">
    <name type="scientific">Pseudoalteromonas qingdaonensis</name>
    <dbReference type="NCBI Taxonomy" id="3131913"/>
    <lineage>
        <taxon>Bacteria</taxon>
        <taxon>Pseudomonadati</taxon>
        <taxon>Pseudomonadota</taxon>
        <taxon>Gammaproteobacteria</taxon>
        <taxon>Alteromonadales</taxon>
        <taxon>Pseudoalteromonadaceae</taxon>
        <taxon>Pseudoalteromonas</taxon>
    </lineage>
</organism>
<evidence type="ECO:0000256" key="1">
    <source>
        <dbReference type="SAM" id="SignalP"/>
    </source>
</evidence>
<evidence type="ECO:0000313" key="3">
    <source>
        <dbReference type="Proteomes" id="UP001447008"/>
    </source>
</evidence>
<accession>A0ABU9MSR8</accession>
<sequence>MKFKLTSILMTTTLLALGSTHVQADDQSLKALQAIEEFKVPFIRMINAYKEGGGSTTFLYEKHSAQSELKVTPYRELVESASN</sequence>
<keyword evidence="3" id="KW-1185">Reference proteome</keyword>
<name>A0ABU9MSR8_9GAMM</name>
<dbReference type="RefSeq" id="WP_342675970.1">
    <property type="nucleotide sequence ID" value="NZ_JBCGCU010000002.1"/>
</dbReference>
<protein>
    <submittedName>
        <fullName evidence="2">Uncharacterized protein</fullName>
    </submittedName>
</protein>
<keyword evidence="1" id="KW-0732">Signal</keyword>
<dbReference type="Proteomes" id="UP001447008">
    <property type="component" value="Unassembled WGS sequence"/>
</dbReference>
<gene>
    <name evidence="2" type="ORF">WCN91_02515</name>
</gene>
<comment type="caution">
    <text evidence="2">The sequence shown here is derived from an EMBL/GenBank/DDBJ whole genome shotgun (WGS) entry which is preliminary data.</text>
</comment>
<feature type="signal peptide" evidence="1">
    <location>
        <begin position="1"/>
        <end position="24"/>
    </location>
</feature>
<feature type="chain" id="PRO_5047378282" evidence="1">
    <location>
        <begin position="25"/>
        <end position="83"/>
    </location>
</feature>
<dbReference type="EMBL" id="JBCGCU010000002">
    <property type="protein sequence ID" value="MEM0514321.1"/>
    <property type="molecule type" value="Genomic_DNA"/>
</dbReference>
<reference evidence="2 3" key="1">
    <citation type="submission" date="2024-03" db="EMBL/GenBank/DDBJ databases">
        <title>Pseudoalteromonas qingdaonensis sp. nov., isolated from the intestines of marine benthic organisms.</title>
        <authorList>
            <person name="Lin X."/>
            <person name="Fang S."/>
            <person name="Hu X."/>
        </authorList>
    </citation>
    <scope>NUCLEOTIDE SEQUENCE [LARGE SCALE GENOMIC DNA]</scope>
    <source>
        <strain evidence="2 3">YIC-827</strain>
    </source>
</reference>
<proteinExistence type="predicted"/>
<evidence type="ECO:0000313" key="2">
    <source>
        <dbReference type="EMBL" id="MEM0514321.1"/>
    </source>
</evidence>